<keyword evidence="2" id="KW-1185">Reference proteome</keyword>
<reference evidence="1 2" key="1">
    <citation type="submission" date="2021-06" db="EMBL/GenBank/DDBJ databases">
        <authorList>
            <person name="Palmer J.M."/>
        </authorList>
    </citation>
    <scope>NUCLEOTIDE SEQUENCE [LARGE SCALE GENOMIC DNA]</scope>
    <source>
        <strain evidence="1 2">GA_2019</strain>
        <tissue evidence="1">Muscle</tissue>
    </source>
</reference>
<evidence type="ECO:0000313" key="2">
    <source>
        <dbReference type="Proteomes" id="UP001476798"/>
    </source>
</evidence>
<name>A0ABV0ME95_9TELE</name>
<gene>
    <name evidence="1" type="ORF">GOODEAATRI_001825</name>
</gene>
<comment type="caution">
    <text evidence="1">The sequence shown here is derived from an EMBL/GenBank/DDBJ whole genome shotgun (WGS) entry which is preliminary data.</text>
</comment>
<sequence length="99" mass="11447">MVQIHIRPITVEGNQQADGRVFTEMRLSQPEPVTRHLVLSAERPKLLLSKISHQQEAFCGTRQRDADRSWELSHYGAQTAEDKRDRLKLCRTKACEKGY</sequence>
<evidence type="ECO:0000313" key="1">
    <source>
        <dbReference type="EMBL" id="MEQ2157435.1"/>
    </source>
</evidence>
<dbReference type="EMBL" id="JAHRIO010000059">
    <property type="protein sequence ID" value="MEQ2157435.1"/>
    <property type="molecule type" value="Genomic_DNA"/>
</dbReference>
<dbReference type="Proteomes" id="UP001476798">
    <property type="component" value="Unassembled WGS sequence"/>
</dbReference>
<organism evidence="1 2">
    <name type="scientific">Goodea atripinnis</name>
    <dbReference type="NCBI Taxonomy" id="208336"/>
    <lineage>
        <taxon>Eukaryota</taxon>
        <taxon>Metazoa</taxon>
        <taxon>Chordata</taxon>
        <taxon>Craniata</taxon>
        <taxon>Vertebrata</taxon>
        <taxon>Euteleostomi</taxon>
        <taxon>Actinopterygii</taxon>
        <taxon>Neopterygii</taxon>
        <taxon>Teleostei</taxon>
        <taxon>Neoteleostei</taxon>
        <taxon>Acanthomorphata</taxon>
        <taxon>Ovalentaria</taxon>
        <taxon>Atherinomorphae</taxon>
        <taxon>Cyprinodontiformes</taxon>
        <taxon>Goodeidae</taxon>
        <taxon>Goodea</taxon>
    </lineage>
</organism>
<proteinExistence type="predicted"/>
<protein>
    <recommendedName>
        <fullName evidence="3">Vitellogenin</fullName>
    </recommendedName>
</protein>
<evidence type="ECO:0008006" key="3">
    <source>
        <dbReference type="Google" id="ProtNLM"/>
    </source>
</evidence>
<accession>A0ABV0ME95</accession>